<dbReference type="FunFam" id="3.40.50.300:FF:000025">
    <property type="entry name" value="ATP-dependent Clp protease subunit"/>
    <property type="match status" value="1"/>
</dbReference>
<evidence type="ECO:0000256" key="8">
    <source>
        <dbReference type="RuleBase" id="RU004432"/>
    </source>
</evidence>
<dbReference type="AlphaFoldDB" id="A0A7Y9W4E9"/>
<keyword evidence="4 8" id="KW-0067">ATP-binding</keyword>
<dbReference type="Pfam" id="PF00004">
    <property type="entry name" value="AAA"/>
    <property type="match status" value="1"/>
</dbReference>
<dbReference type="EMBL" id="JACCAU010000001">
    <property type="protein sequence ID" value="NYH14111.1"/>
    <property type="molecule type" value="Genomic_DNA"/>
</dbReference>
<dbReference type="CDD" id="cd19499">
    <property type="entry name" value="RecA-like_ClpB_Hsp104-like"/>
    <property type="match status" value="1"/>
</dbReference>
<feature type="compositionally biased region" description="Basic residues" evidence="9">
    <location>
        <begin position="974"/>
        <end position="983"/>
    </location>
</feature>
<dbReference type="Pfam" id="PF10431">
    <property type="entry name" value="ClpB_D2-small"/>
    <property type="match status" value="1"/>
</dbReference>
<dbReference type="PROSITE" id="PS00871">
    <property type="entry name" value="CLPAB_2"/>
    <property type="match status" value="1"/>
</dbReference>
<comment type="similarity">
    <text evidence="1 8">Belongs to the ClpA/ClpB family.</text>
</comment>
<dbReference type="InterPro" id="IPR041546">
    <property type="entry name" value="ClpA/ClpB_AAA_lid"/>
</dbReference>
<dbReference type="InterPro" id="IPR004176">
    <property type="entry name" value="Clp_R_N"/>
</dbReference>
<dbReference type="Pfam" id="PF02861">
    <property type="entry name" value="Clp_N"/>
    <property type="match status" value="1"/>
</dbReference>
<dbReference type="InterPro" id="IPR003593">
    <property type="entry name" value="AAA+_ATPase"/>
</dbReference>
<dbReference type="GO" id="GO:0034605">
    <property type="term" value="P:cellular response to heat"/>
    <property type="evidence" value="ECO:0007669"/>
    <property type="project" value="TreeGrafter"/>
</dbReference>
<comment type="caution">
    <text evidence="11">The sequence shown here is derived from an EMBL/GenBank/DDBJ whole genome shotgun (WGS) entry which is preliminary data.</text>
</comment>
<dbReference type="Proteomes" id="UP000572540">
    <property type="component" value="Unassembled WGS sequence"/>
</dbReference>
<evidence type="ECO:0000256" key="6">
    <source>
        <dbReference type="ARBA" id="ARBA00025613"/>
    </source>
</evidence>
<dbReference type="Gene3D" id="1.10.1780.10">
    <property type="entry name" value="Clp, N-terminal domain"/>
    <property type="match status" value="1"/>
</dbReference>
<evidence type="ECO:0000256" key="9">
    <source>
        <dbReference type="SAM" id="MobiDB-lite"/>
    </source>
</evidence>
<evidence type="ECO:0000313" key="11">
    <source>
        <dbReference type="EMBL" id="NYH14111.1"/>
    </source>
</evidence>
<dbReference type="CDD" id="cd00009">
    <property type="entry name" value="AAA"/>
    <property type="match status" value="1"/>
</dbReference>
<dbReference type="PROSITE" id="PS00870">
    <property type="entry name" value="CLPAB_1"/>
    <property type="match status" value="1"/>
</dbReference>
<dbReference type="SUPFAM" id="SSF52540">
    <property type="entry name" value="P-loop containing nucleoside triphosphate hydrolases"/>
    <property type="match status" value="2"/>
</dbReference>
<gene>
    <name evidence="11" type="ORF">GGD41_001339</name>
</gene>
<dbReference type="Gene3D" id="4.10.860.10">
    <property type="entry name" value="UVR domain"/>
    <property type="match status" value="1"/>
</dbReference>
<organism evidence="11 12">
    <name type="scientific">Paraburkholderia bryophila</name>
    <dbReference type="NCBI Taxonomy" id="420952"/>
    <lineage>
        <taxon>Bacteria</taxon>
        <taxon>Pseudomonadati</taxon>
        <taxon>Pseudomonadota</taxon>
        <taxon>Betaproteobacteria</taxon>
        <taxon>Burkholderiales</taxon>
        <taxon>Burkholderiaceae</taxon>
        <taxon>Paraburkholderia</taxon>
    </lineage>
</organism>
<dbReference type="InterPro" id="IPR001270">
    <property type="entry name" value="ClpA/B"/>
</dbReference>
<dbReference type="Pfam" id="PF17871">
    <property type="entry name" value="AAA_lid_9"/>
    <property type="match status" value="1"/>
</dbReference>
<evidence type="ECO:0000256" key="4">
    <source>
        <dbReference type="ARBA" id="ARBA00022840"/>
    </source>
</evidence>
<dbReference type="SMART" id="SM00382">
    <property type="entry name" value="AAA"/>
    <property type="match status" value="2"/>
</dbReference>
<dbReference type="GO" id="GO:0006508">
    <property type="term" value="P:proteolysis"/>
    <property type="evidence" value="ECO:0007669"/>
    <property type="project" value="UniProtKB-KW"/>
</dbReference>
<dbReference type="GO" id="GO:0008233">
    <property type="term" value="F:peptidase activity"/>
    <property type="evidence" value="ECO:0007669"/>
    <property type="project" value="UniProtKB-KW"/>
</dbReference>
<dbReference type="PANTHER" id="PTHR11638">
    <property type="entry name" value="ATP-DEPENDENT CLP PROTEASE"/>
    <property type="match status" value="1"/>
</dbReference>
<evidence type="ECO:0000256" key="1">
    <source>
        <dbReference type="ARBA" id="ARBA00008675"/>
    </source>
</evidence>
<dbReference type="InterPro" id="IPR028299">
    <property type="entry name" value="ClpA/B_CS2"/>
</dbReference>
<feature type="region of interest" description="Disordered" evidence="9">
    <location>
        <begin position="946"/>
        <end position="996"/>
    </location>
</feature>
<evidence type="ECO:0000256" key="5">
    <source>
        <dbReference type="ARBA" id="ARBA00023186"/>
    </source>
</evidence>
<feature type="compositionally biased region" description="Basic and acidic residues" evidence="9">
    <location>
        <begin position="811"/>
        <end position="820"/>
    </location>
</feature>
<dbReference type="InterPro" id="IPR018368">
    <property type="entry name" value="ClpA/B_CS1"/>
</dbReference>
<evidence type="ECO:0000256" key="2">
    <source>
        <dbReference type="ARBA" id="ARBA00022737"/>
    </source>
</evidence>
<evidence type="ECO:0000313" key="12">
    <source>
        <dbReference type="Proteomes" id="UP000572540"/>
    </source>
</evidence>
<dbReference type="InterPro" id="IPR019489">
    <property type="entry name" value="Clp_ATPase_C"/>
</dbReference>
<dbReference type="InterPro" id="IPR027417">
    <property type="entry name" value="P-loop_NTPase"/>
</dbReference>
<keyword evidence="3 8" id="KW-0547">Nucleotide-binding</keyword>
<name>A0A7Y9W4E9_9BURK</name>
<dbReference type="SUPFAM" id="SSF81923">
    <property type="entry name" value="Double Clp-N motif"/>
    <property type="match status" value="1"/>
</dbReference>
<dbReference type="GO" id="GO:0005524">
    <property type="term" value="F:ATP binding"/>
    <property type="evidence" value="ECO:0007669"/>
    <property type="project" value="UniProtKB-KW"/>
</dbReference>
<dbReference type="PRINTS" id="PR00300">
    <property type="entry name" value="CLPPROTEASEA"/>
</dbReference>
<keyword evidence="11" id="KW-0378">Hydrolase</keyword>
<feature type="region of interest" description="Disordered" evidence="9">
    <location>
        <begin position="800"/>
        <end position="820"/>
    </location>
</feature>
<dbReference type="SMART" id="SM01086">
    <property type="entry name" value="ClpB_D2-small"/>
    <property type="match status" value="1"/>
</dbReference>
<comment type="function">
    <text evidence="6">Part of a stress-induced multi-chaperone system, it is involved in the recovery of the cell from heat-induced damage, in cooperation with DnaK, DnaJ and GrpE. Acts before DnaK, in the processing of protein aggregates. Protein binding stimulates the ATPase activity; ATP hydrolysis unfolds the denatured protein aggregates, which probably helps expose new hydrophobic binding sites on the surface of ClpB-bound aggregates, contributing to the solubilization and refolding of denatured protein aggregates by DnaK.</text>
</comment>
<dbReference type="FunFam" id="3.40.50.300:FF:000010">
    <property type="entry name" value="Chaperone clpB 1, putative"/>
    <property type="match status" value="1"/>
</dbReference>
<dbReference type="PROSITE" id="PS51903">
    <property type="entry name" value="CLP_R"/>
    <property type="match status" value="1"/>
</dbReference>
<dbReference type="Pfam" id="PF07724">
    <property type="entry name" value="AAA_2"/>
    <property type="match status" value="1"/>
</dbReference>
<evidence type="ECO:0000259" key="10">
    <source>
        <dbReference type="PROSITE" id="PS51903"/>
    </source>
</evidence>
<dbReference type="InterPro" id="IPR003959">
    <property type="entry name" value="ATPase_AAA_core"/>
</dbReference>
<dbReference type="PANTHER" id="PTHR11638:SF145">
    <property type="entry name" value="CLPA_B PROTEASE ATP BINDING SUBUNIT-RELATED"/>
    <property type="match status" value="1"/>
</dbReference>
<dbReference type="GO" id="GO:0005737">
    <property type="term" value="C:cytoplasm"/>
    <property type="evidence" value="ECO:0007669"/>
    <property type="project" value="TreeGrafter"/>
</dbReference>
<keyword evidence="5 8" id="KW-0143">Chaperone</keyword>
<evidence type="ECO:0000256" key="7">
    <source>
        <dbReference type="PROSITE-ProRule" id="PRU01251"/>
    </source>
</evidence>
<dbReference type="Gene3D" id="3.40.50.300">
    <property type="entry name" value="P-loop containing nucleotide triphosphate hydrolases"/>
    <property type="match status" value="2"/>
</dbReference>
<keyword evidence="11" id="KW-0645">Protease</keyword>
<dbReference type="Gene3D" id="1.10.8.60">
    <property type="match status" value="2"/>
</dbReference>
<keyword evidence="2 7" id="KW-0677">Repeat</keyword>
<feature type="domain" description="Clp R" evidence="10">
    <location>
        <begin position="127"/>
        <end position="271"/>
    </location>
</feature>
<protein>
    <submittedName>
        <fullName evidence="11">ATP-dependent Clp protease ATP-binding subunit ClpC</fullName>
    </submittedName>
</protein>
<dbReference type="GO" id="GO:0016887">
    <property type="term" value="F:ATP hydrolysis activity"/>
    <property type="evidence" value="ECO:0007669"/>
    <property type="project" value="InterPro"/>
</dbReference>
<sequence>MIELNVYDPLLSRIPGSMPRDIARHRSGHSTVTLRRQEMTQHMCDLCGARPATVRVAVLQDGKRRQIDVCDYHYAQLTRHQRQISPLESLFRGGLLDDFFGAPAQMQHRATGAAPQSAAPQSDGVNLQQHFSDQAKEILQRAAECAVQFGRREVDTEHLLHELVDSEAVQRILAALKVSGADVKAYIAQHALREEAAPKLADGEIAVSPRLKSALERAFIASREFGQSYVGPEHMLTGLAEVTDSFAGDLLMKYGLTPPALRQQVLKFAGTDEASAQTPSDTPQLDKYSRDITRLAREGKLDPVIGRSKETETLAEVLARRKKNNPVLIGEPGVGKTAIVEGLAQRMVSGDVPETLRDKRLIELNVNSLVAGSKYRGEFEERVKQVMDEIAAHKDNLVLFVDEVHTIVGAGQGGGEGGLDIANVFKPPMARGELNLIGATTLAEYQKYIEKDAALERRFQPVLVGEPTVEQTISILRGLRDRLEAHHKVTILDEAFVAAAELSDRYITGRFLPDKAVDLIDQAAAREHLSSTSRPAEILELESEIAQLKREQDYAASRKHFERAKDIGDQLTAKETQLMDSTALWKRRVSSSSAEVSATQVAEIVAKMTGIPVADLTQEEKDKLLKMEARLHQRVIGQGEAIGAVSDAVRRSRAGLQSKHRPVAVFLFLGPTGVGKTELAKALAEVVFGDEDAIVRIDMSEYMERHAVARLIGAPPGYVGYEEGGQLTERVRRRPHSVILLDEIEKAHPDVYNVLLQVFDDGRLTDGKGRVIDFANTLIIATSNLASDVIMGTTRNRPGFLPGDGNGISKNDTESKRGEPDALREGVMTVLRSHFRPEFLNRIDEIIIFESLTQDQIRSIVRLQLDQLAHMTKSQDIDLVFDESIVEQLALEGYRPEYGARELRRRIRQVIENPLAKELLDGRIKEGSRICCRFDAQQDDAVFELSPQTAAEREPAEAASGSEGPAKTSEAGNKRRRPARKRGNASNGEGPAPVAT</sequence>
<proteinExistence type="inferred from homology"/>
<dbReference type="InterPro" id="IPR036628">
    <property type="entry name" value="Clp_N_dom_sf"/>
</dbReference>
<accession>A0A7Y9W4E9</accession>
<reference evidence="11 12" key="1">
    <citation type="submission" date="2020-07" db="EMBL/GenBank/DDBJ databases">
        <title>Exploring microbial biodiversity for novel pathways involved in the catabolism of aromatic compounds derived from lignin.</title>
        <authorList>
            <person name="Elkins J."/>
        </authorList>
    </citation>
    <scope>NUCLEOTIDE SEQUENCE [LARGE SCALE GENOMIC DNA]</scope>
    <source>
        <strain evidence="11 12">H2C3B</strain>
    </source>
</reference>
<dbReference type="InterPro" id="IPR050130">
    <property type="entry name" value="ClpA_ClpB"/>
</dbReference>
<evidence type="ECO:0000256" key="3">
    <source>
        <dbReference type="ARBA" id="ARBA00022741"/>
    </source>
</evidence>